<comment type="caution">
    <text evidence="2">The sequence shown here is derived from an EMBL/GenBank/DDBJ whole genome shotgun (WGS) entry which is preliminary data.</text>
</comment>
<feature type="region of interest" description="Disordered" evidence="1">
    <location>
        <begin position="333"/>
        <end position="370"/>
    </location>
</feature>
<gene>
    <name evidence="2" type="ORF">B0H16DRAFT_1481059</name>
</gene>
<reference evidence="2" key="1">
    <citation type="submission" date="2023-03" db="EMBL/GenBank/DDBJ databases">
        <title>Massive genome expansion in bonnet fungi (Mycena s.s.) driven by repeated elements and novel gene families across ecological guilds.</title>
        <authorList>
            <consortium name="Lawrence Berkeley National Laboratory"/>
            <person name="Harder C.B."/>
            <person name="Miyauchi S."/>
            <person name="Viragh M."/>
            <person name="Kuo A."/>
            <person name="Thoen E."/>
            <person name="Andreopoulos B."/>
            <person name="Lu D."/>
            <person name="Skrede I."/>
            <person name="Drula E."/>
            <person name="Henrissat B."/>
            <person name="Morin E."/>
            <person name="Kohler A."/>
            <person name="Barry K."/>
            <person name="LaButti K."/>
            <person name="Morin E."/>
            <person name="Salamov A."/>
            <person name="Lipzen A."/>
            <person name="Mereny Z."/>
            <person name="Hegedus B."/>
            <person name="Baldrian P."/>
            <person name="Stursova M."/>
            <person name="Weitz H."/>
            <person name="Taylor A."/>
            <person name="Grigoriev I.V."/>
            <person name="Nagy L.G."/>
            <person name="Martin F."/>
            <person name="Kauserud H."/>
        </authorList>
    </citation>
    <scope>NUCLEOTIDE SEQUENCE</scope>
    <source>
        <strain evidence="2">CBHHK182m</strain>
    </source>
</reference>
<evidence type="ECO:0000313" key="2">
    <source>
        <dbReference type="EMBL" id="KAJ7709275.1"/>
    </source>
</evidence>
<dbReference type="EMBL" id="JARKIB010000423">
    <property type="protein sequence ID" value="KAJ7709275.1"/>
    <property type="molecule type" value="Genomic_DNA"/>
</dbReference>
<evidence type="ECO:0000313" key="3">
    <source>
        <dbReference type="Proteomes" id="UP001215598"/>
    </source>
</evidence>
<organism evidence="2 3">
    <name type="scientific">Mycena metata</name>
    <dbReference type="NCBI Taxonomy" id="1033252"/>
    <lineage>
        <taxon>Eukaryota</taxon>
        <taxon>Fungi</taxon>
        <taxon>Dikarya</taxon>
        <taxon>Basidiomycota</taxon>
        <taxon>Agaricomycotina</taxon>
        <taxon>Agaricomycetes</taxon>
        <taxon>Agaricomycetidae</taxon>
        <taxon>Agaricales</taxon>
        <taxon>Marasmiineae</taxon>
        <taxon>Mycenaceae</taxon>
        <taxon>Mycena</taxon>
    </lineage>
</organism>
<accession>A0AAD7H077</accession>
<keyword evidence="3" id="KW-1185">Reference proteome</keyword>
<dbReference type="AlphaFoldDB" id="A0AAD7H077"/>
<proteinExistence type="predicted"/>
<sequence length="370" mass="42579">MVASSISKRTANECQVARNTRSQKEDLEAERSNRTNTVVHAFARFTALHGTARHASARHRAHLRLDSTIVLVRAIHKSARDAEHARPHCEPVMLPDPFTDNDWHSEDVVWYPARFCKHHPHTRDPKNEQLHIFRSLKALQARPASCNAMLKFEPRQIGNIHIPAYESNVPKNHPPIDIFDAAIVPLTQLLISFPNDHPVFNSYNRFFAELAMRRCLGTDRIRVWNPYWWRKTWKSSGSALLERPLDILLDDASSDEWWHRVLSGTRILLLLSTIQLEESLNLNGDIFEDLGQGYHSNFLRLPRGVARHRLREPDMERSPIPIDNLPGIEELSAKARFRPASEHEDAPAPKHRFVSHTSFRADPKDPKGRN</sequence>
<feature type="compositionally biased region" description="Basic and acidic residues" evidence="1">
    <location>
        <begin position="339"/>
        <end position="348"/>
    </location>
</feature>
<feature type="compositionally biased region" description="Basic and acidic residues" evidence="1">
    <location>
        <begin position="22"/>
        <end position="33"/>
    </location>
</feature>
<feature type="region of interest" description="Disordered" evidence="1">
    <location>
        <begin position="1"/>
        <end position="33"/>
    </location>
</feature>
<feature type="compositionally biased region" description="Polar residues" evidence="1">
    <location>
        <begin position="1"/>
        <end position="20"/>
    </location>
</feature>
<name>A0AAD7H077_9AGAR</name>
<dbReference type="Proteomes" id="UP001215598">
    <property type="component" value="Unassembled WGS sequence"/>
</dbReference>
<evidence type="ECO:0000256" key="1">
    <source>
        <dbReference type="SAM" id="MobiDB-lite"/>
    </source>
</evidence>
<protein>
    <submittedName>
        <fullName evidence="2">Uncharacterized protein</fullName>
    </submittedName>
</protein>
<feature type="compositionally biased region" description="Basic and acidic residues" evidence="1">
    <location>
        <begin position="359"/>
        <end position="370"/>
    </location>
</feature>